<dbReference type="InterPro" id="IPR005363">
    <property type="entry name" value="UPF0167"/>
</dbReference>
<comment type="similarity">
    <text evidence="1">Belongs to the UPF0167 family.</text>
</comment>
<comment type="caution">
    <text evidence="2">The sequence shown here is derived from an EMBL/GenBank/DDBJ whole genome shotgun (WGS) entry which is preliminary data.</text>
</comment>
<proteinExistence type="inferred from homology"/>
<keyword evidence="3" id="KW-1185">Reference proteome</keyword>
<dbReference type="RefSeq" id="WP_394162672.1">
    <property type="nucleotide sequence ID" value="NZ_JBHGCJ010000004.1"/>
</dbReference>
<dbReference type="Pfam" id="PF03691">
    <property type="entry name" value="UPF0167"/>
    <property type="match status" value="1"/>
</dbReference>
<gene>
    <name evidence="2" type="ORF">ACEU0G_003153</name>
</gene>
<protein>
    <submittedName>
        <fullName evidence="2">CbrC family protein</fullName>
    </submittedName>
</protein>
<dbReference type="Proteomes" id="UP001605261">
    <property type="component" value="Unassembled WGS sequence"/>
</dbReference>
<name>A0ABW7CWJ4_9GAMM</name>
<accession>A0ABW7CWJ4</accession>
<evidence type="ECO:0000313" key="2">
    <source>
        <dbReference type="EMBL" id="MFG6109149.1"/>
    </source>
</evidence>
<evidence type="ECO:0000256" key="1">
    <source>
        <dbReference type="ARBA" id="ARBA00008525"/>
    </source>
</evidence>
<evidence type="ECO:0000313" key="3">
    <source>
        <dbReference type="Proteomes" id="UP001605261"/>
    </source>
</evidence>
<sequence length="182" mass="20237">MTERPVFRYQPNAYSISFEEVEGVCDCCTQRRSVRYRGSFYCAGEMPGYLCPWCIADGSAAARFSGEFIGWADIEGVSPDPAGPPPAIPRELLLELCDRTPSYPAWQQPVWLTHCDRPCAFLGYAGADDLAPYLDQVLPDIREVSPRDPDGVLKHLSRDGAMAGCLFQCLQCGQHRLHVDMS</sequence>
<reference evidence="2 3" key="1">
    <citation type="submission" date="2024-09" db="EMBL/GenBank/DDBJ databases">
        <authorList>
            <consortium name="All-Russian atlas of soil microorganisms"/>
            <consortium name="as a basis for the search for new antimicrobial producers and enzymes with unique properties"/>
            <person name="Sokolova E.A."/>
            <person name="Voronina E.N."/>
        </authorList>
    </citation>
    <scope>NUCLEOTIDE SEQUENCE [LARGE SCALE GENOMIC DNA]</scope>
    <source>
        <strain evidence="2 3">AF-22b-331.1</strain>
    </source>
</reference>
<dbReference type="EMBL" id="JBHGCJ010000004">
    <property type="protein sequence ID" value="MFG6109149.1"/>
    <property type="molecule type" value="Genomic_DNA"/>
</dbReference>
<organism evidence="2 3">
    <name type="scientific">Stenotrophomonas nematodicola</name>
    <dbReference type="NCBI Taxonomy" id="2656746"/>
    <lineage>
        <taxon>Bacteria</taxon>
        <taxon>Pseudomonadati</taxon>
        <taxon>Pseudomonadota</taxon>
        <taxon>Gammaproteobacteria</taxon>
        <taxon>Lysobacterales</taxon>
        <taxon>Lysobacteraceae</taxon>
        <taxon>Stenotrophomonas</taxon>
    </lineage>
</organism>